<dbReference type="InterPro" id="IPR002470">
    <property type="entry name" value="Peptidase_S9A"/>
</dbReference>
<dbReference type="EC" id="3.4.21.-" evidence="6"/>
<keyword evidence="4 6" id="KW-0720">Serine protease</keyword>
<dbReference type="EMBL" id="HADW01013470">
    <property type="protein sequence ID" value="SBP14870.1"/>
    <property type="molecule type" value="Transcribed_RNA"/>
</dbReference>
<dbReference type="Gene3D" id="2.130.10.120">
    <property type="entry name" value="Prolyl oligopeptidase, N-terminal domain"/>
    <property type="match status" value="1"/>
</dbReference>
<evidence type="ECO:0000259" key="8">
    <source>
        <dbReference type="Pfam" id="PF02897"/>
    </source>
</evidence>
<evidence type="ECO:0000256" key="1">
    <source>
        <dbReference type="ARBA" id="ARBA00005228"/>
    </source>
</evidence>
<dbReference type="InterPro" id="IPR001375">
    <property type="entry name" value="Peptidase_S9_cat"/>
</dbReference>
<evidence type="ECO:0000256" key="3">
    <source>
        <dbReference type="ARBA" id="ARBA00022801"/>
    </source>
</evidence>
<dbReference type="GO" id="GO:0004252">
    <property type="term" value="F:serine-type endopeptidase activity"/>
    <property type="evidence" value="ECO:0007669"/>
    <property type="project" value="UniProtKB-UniRule"/>
</dbReference>
<dbReference type="InterPro" id="IPR051543">
    <property type="entry name" value="Serine_Peptidase_S9A"/>
</dbReference>
<comment type="similarity">
    <text evidence="1 6">Belongs to the peptidase S9A family.</text>
</comment>
<protein>
    <recommendedName>
        <fullName evidence="6">Prolyl endopeptidase</fullName>
        <ecNumber evidence="6">3.4.21.-</ecNumber>
    </recommendedName>
</protein>
<dbReference type="PRINTS" id="PR00862">
    <property type="entry name" value="PROLIGOPTASE"/>
</dbReference>
<dbReference type="Pfam" id="PF02897">
    <property type="entry name" value="Peptidase_S9_N"/>
    <property type="match status" value="1"/>
</dbReference>
<dbReference type="SUPFAM" id="SSF50993">
    <property type="entry name" value="Peptidase/esterase 'gauge' domain"/>
    <property type="match status" value="1"/>
</dbReference>
<name>A0A1A7XAG4_9TELE</name>
<dbReference type="FunFam" id="3.40.50.1820:FF:000050">
    <property type="entry name" value="prolyl endopeptidase-like isoform X2"/>
    <property type="match status" value="1"/>
</dbReference>
<dbReference type="Gene3D" id="3.40.50.1820">
    <property type="entry name" value="alpha/beta hydrolase"/>
    <property type="match status" value="1"/>
</dbReference>
<evidence type="ECO:0000313" key="9">
    <source>
        <dbReference type="EMBL" id="SBP14870.1"/>
    </source>
</evidence>
<dbReference type="SUPFAM" id="SSF53474">
    <property type="entry name" value="alpha/beta-Hydrolases"/>
    <property type="match status" value="1"/>
</dbReference>
<dbReference type="Pfam" id="PF00326">
    <property type="entry name" value="Peptidase_S9"/>
    <property type="match status" value="1"/>
</dbReference>
<dbReference type="InterPro" id="IPR023302">
    <property type="entry name" value="Pept_S9A_N"/>
</dbReference>
<dbReference type="AlphaFoldDB" id="A0A1A7XAG4"/>
<sequence length="716" mass="80453">MIVLSSRMCSSARVTLSRLKIWELAVSKRLSLSVQRCCSSEIISTGDNLSSAADKYRNLQKYFVRRLKATYQSFSKTPDHSVVYGHHHVYFIKDNSIYRVDQRDGELDPENVVSLKQISRKEGESRLENEESFRWTIQRIRLSPQEKHLATTLKSSHKEEQIKCVVVRLGKKSSPHRTILEVEGVLSFEWATDDVMFYTTLEGLRSSSVFRLDLTSDGSRIAPVYEQTQPDVFVEVSLSRDQQILTINCSSRTSSEVLLTDVTATHLEPLVVQPRQQDLLYHVEHWRKSLIILTNTGPGQEYQVVRAPLSDPSLRSWVSLFVPDPDTMIKDMDVVGDHCVLVVKTPSNQFSLIVIPLTHPKEPYTVQLPPWACAVESKKPGLAVQQDVLDFLLSSPVHPPVPHVLYPKEGLLLSGSGNDSYPDNQAKYITTHLEACSQDGTLVPVTLFHAVAVEDLSQVPLLIHVYGAYGRDLNMDFHPMKSLLLDQGWVLAYCHIRGGGERGLSWQRQARVEGKERGVEDLQACLHHLCSLGISSPSRTALTASSAGAVPVGALCNRNPNMMRAITLQAPFLDVLGSMEDPSLPLTLEDREEWGDPVGNVKHRCIIASYCPLHNITPQHYPSMLLTAYTGDPRVPLGGVLRYAQRLQKATQTYFSMNPETDCKEKPNMVLNIHPGGNHLGPEDFEQMLEEEALELAFLHTELGLDPPKPRRRRRK</sequence>
<organism evidence="9">
    <name type="scientific">Iconisemion striatum</name>
    <dbReference type="NCBI Taxonomy" id="60296"/>
    <lineage>
        <taxon>Eukaryota</taxon>
        <taxon>Metazoa</taxon>
        <taxon>Chordata</taxon>
        <taxon>Craniata</taxon>
        <taxon>Vertebrata</taxon>
        <taxon>Euteleostomi</taxon>
        <taxon>Actinopterygii</taxon>
        <taxon>Neopterygii</taxon>
        <taxon>Teleostei</taxon>
        <taxon>Neoteleostei</taxon>
        <taxon>Acanthomorphata</taxon>
        <taxon>Ovalentaria</taxon>
        <taxon>Atherinomorphae</taxon>
        <taxon>Cyprinodontiformes</taxon>
        <taxon>Nothobranchiidae</taxon>
        <taxon>Iconisemion</taxon>
    </lineage>
</organism>
<dbReference type="PANTHER" id="PTHR11757:SF19">
    <property type="entry name" value="PROLYL ENDOPEPTIDASE-LIKE"/>
    <property type="match status" value="1"/>
</dbReference>
<keyword evidence="2 6" id="KW-0645">Protease</keyword>
<feature type="domain" description="Peptidase S9 prolyl oligopeptidase catalytic" evidence="7">
    <location>
        <begin position="482"/>
        <end position="704"/>
    </location>
</feature>
<accession>A0A1A7XAG4</accession>
<feature type="domain" description="Peptidase S9A N-terminal" evidence="8">
    <location>
        <begin position="135"/>
        <end position="342"/>
    </location>
</feature>
<gene>
    <name evidence="9" type="primary">PREPL</name>
</gene>
<reference evidence="9" key="1">
    <citation type="submission" date="2016-05" db="EMBL/GenBank/DDBJ databases">
        <authorList>
            <person name="Lavstsen T."/>
            <person name="Jespersen J.S."/>
        </authorList>
    </citation>
    <scope>NUCLEOTIDE SEQUENCE</scope>
    <source>
        <tissue evidence="9">Brain</tissue>
    </source>
</reference>
<evidence type="ECO:0000256" key="2">
    <source>
        <dbReference type="ARBA" id="ARBA00022670"/>
    </source>
</evidence>
<evidence type="ECO:0000259" key="7">
    <source>
        <dbReference type="Pfam" id="PF00326"/>
    </source>
</evidence>
<reference evidence="9" key="2">
    <citation type="submission" date="2016-06" db="EMBL/GenBank/DDBJ databases">
        <title>The genome of a short-lived fish provides insights into sex chromosome evolution and the genetic control of aging.</title>
        <authorList>
            <person name="Reichwald K."/>
            <person name="Felder M."/>
            <person name="Petzold A."/>
            <person name="Koch P."/>
            <person name="Groth M."/>
            <person name="Platzer M."/>
        </authorList>
    </citation>
    <scope>NUCLEOTIDE SEQUENCE</scope>
    <source>
        <tissue evidence="9">Brain</tissue>
    </source>
</reference>
<evidence type="ECO:0000256" key="4">
    <source>
        <dbReference type="ARBA" id="ARBA00022825"/>
    </source>
</evidence>
<dbReference type="PANTHER" id="PTHR11757">
    <property type="entry name" value="PROTEASE FAMILY S9A OLIGOPEPTIDASE"/>
    <property type="match status" value="1"/>
</dbReference>
<dbReference type="GO" id="GO:0005856">
    <property type="term" value="C:cytoskeleton"/>
    <property type="evidence" value="ECO:0007669"/>
    <property type="project" value="TreeGrafter"/>
</dbReference>
<dbReference type="GO" id="GO:0005794">
    <property type="term" value="C:Golgi apparatus"/>
    <property type="evidence" value="ECO:0007669"/>
    <property type="project" value="TreeGrafter"/>
</dbReference>
<evidence type="ECO:0000256" key="6">
    <source>
        <dbReference type="RuleBase" id="RU368024"/>
    </source>
</evidence>
<comment type="function">
    <text evidence="5">Serine peptidase whose precise substrate specificity remains unclear. Does not cleave peptides after a arginine or lysine residue. Regulates trans-Golgi network morphology and sorting by regulating the membrane binding of the AP-1 complex. May play a role in the regulation of synaptic vesicle exocytosis.</text>
</comment>
<proteinExistence type="inferred from homology"/>
<keyword evidence="3 6" id="KW-0378">Hydrolase</keyword>
<dbReference type="GO" id="GO:0006508">
    <property type="term" value="P:proteolysis"/>
    <property type="evidence" value="ECO:0007669"/>
    <property type="project" value="UniProtKB-KW"/>
</dbReference>
<evidence type="ECO:0000256" key="5">
    <source>
        <dbReference type="ARBA" id="ARBA00045448"/>
    </source>
</evidence>
<dbReference type="InterPro" id="IPR029058">
    <property type="entry name" value="AB_hydrolase_fold"/>
</dbReference>